<evidence type="ECO:0000313" key="2">
    <source>
        <dbReference type="Proteomes" id="UP000028582"/>
    </source>
</evidence>
<name>A0A081B0I7_PHYNI</name>
<protein>
    <submittedName>
        <fullName evidence="1">Uncharacterized protein</fullName>
    </submittedName>
</protein>
<dbReference type="Proteomes" id="UP000028582">
    <property type="component" value="Unassembled WGS sequence"/>
</dbReference>
<evidence type="ECO:0000313" key="1">
    <source>
        <dbReference type="EMBL" id="ETO84648.1"/>
    </source>
</evidence>
<proteinExistence type="predicted"/>
<dbReference type="EMBL" id="ANJA01000264">
    <property type="protein sequence ID" value="ETO84648.1"/>
    <property type="molecule type" value="Genomic_DNA"/>
</dbReference>
<sequence length="185" mass="20568">MGAAVNDFSDRCNFPGVSYNPPTDIARLIRKLRIRFLGYPLLTMIGDISGAFRHIPTNADHMHMFAFQFDDFIVIDLSCGFDWCGSPAFYSVSGSPFNALYESQHPPANLAPIDSTSPRCMQADIALRKAMTTVFGPRARKEDKFTQWSTKIKALGLLWNTENGAVSVMGSLRAHYFGLHVSARV</sequence>
<organism evidence="1 2">
    <name type="scientific">Phytophthora nicotianae P1976</name>
    <dbReference type="NCBI Taxonomy" id="1317066"/>
    <lineage>
        <taxon>Eukaryota</taxon>
        <taxon>Sar</taxon>
        <taxon>Stramenopiles</taxon>
        <taxon>Oomycota</taxon>
        <taxon>Peronosporomycetes</taxon>
        <taxon>Peronosporales</taxon>
        <taxon>Peronosporaceae</taxon>
        <taxon>Phytophthora</taxon>
    </lineage>
</organism>
<reference evidence="1 2" key="1">
    <citation type="submission" date="2013-11" db="EMBL/GenBank/DDBJ databases">
        <title>The Genome Sequence of Phytophthora parasitica P1976.</title>
        <authorList>
            <consortium name="The Broad Institute Genomics Platform"/>
            <person name="Russ C."/>
            <person name="Tyler B."/>
            <person name="Panabieres F."/>
            <person name="Shan W."/>
            <person name="Tripathy S."/>
            <person name="Grunwald N."/>
            <person name="Machado M."/>
            <person name="Johnson C.S."/>
            <person name="Walker B."/>
            <person name="Young S."/>
            <person name="Zeng Q."/>
            <person name="Gargeya S."/>
            <person name="Fitzgerald M."/>
            <person name="Haas B."/>
            <person name="Abouelleil A."/>
            <person name="Allen A.W."/>
            <person name="Alvarado L."/>
            <person name="Arachchi H.M."/>
            <person name="Berlin A.M."/>
            <person name="Chapman S.B."/>
            <person name="Gainer-Dewar J."/>
            <person name="Goldberg J."/>
            <person name="Griggs A."/>
            <person name="Gujja S."/>
            <person name="Hansen M."/>
            <person name="Howarth C."/>
            <person name="Imamovic A."/>
            <person name="Ireland A."/>
            <person name="Larimer J."/>
            <person name="McCowan C."/>
            <person name="Murphy C."/>
            <person name="Pearson M."/>
            <person name="Poon T.W."/>
            <person name="Priest M."/>
            <person name="Roberts A."/>
            <person name="Saif S."/>
            <person name="Shea T."/>
            <person name="Sisk P."/>
            <person name="Sykes S."/>
            <person name="Wortman J."/>
            <person name="Nusbaum C."/>
            <person name="Birren B."/>
        </authorList>
    </citation>
    <scope>NUCLEOTIDE SEQUENCE [LARGE SCALE GENOMIC DNA]</scope>
    <source>
        <strain evidence="1 2">P1976</strain>
    </source>
</reference>
<comment type="caution">
    <text evidence="1">The sequence shown here is derived from an EMBL/GenBank/DDBJ whole genome shotgun (WGS) entry which is preliminary data.</text>
</comment>
<dbReference type="AlphaFoldDB" id="A0A081B0I7"/>
<gene>
    <name evidence="1" type="ORF">F444_01445</name>
</gene>
<dbReference type="OrthoDB" id="129591at2759"/>
<accession>A0A081B0I7</accession>